<gene>
    <name evidence="3" type="ORF">GCM10022419_052480</name>
</gene>
<feature type="compositionally biased region" description="Polar residues" evidence="1">
    <location>
        <begin position="161"/>
        <end position="178"/>
    </location>
</feature>
<accession>A0ABP6XF55</accession>
<reference evidence="4" key="1">
    <citation type="journal article" date="2019" name="Int. J. Syst. Evol. Microbiol.">
        <title>The Global Catalogue of Microorganisms (GCM) 10K type strain sequencing project: providing services to taxonomists for standard genome sequencing and annotation.</title>
        <authorList>
            <consortium name="The Broad Institute Genomics Platform"/>
            <consortium name="The Broad Institute Genome Sequencing Center for Infectious Disease"/>
            <person name="Wu L."/>
            <person name="Ma J."/>
        </authorList>
    </citation>
    <scope>NUCLEOTIDE SEQUENCE [LARGE SCALE GENOMIC DNA]</scope>
    <source>
        <strain evidence="4">JCM 17326</strain>
    </source>
</reference>
<name>A0ABP6XF55_9ACTN</name>
<dbReference type="RefSeq" id="WP_345565665.1">
    <property type="nucleotide sequence ID" value="NZ_BAABDQ010000011.1"/>
</dbReference>
<evidence type="ECO:0000256" key="2">
    <source>
        <dbReference type="SAM" id="SignalP"/>
    </source>
</evidence>
<organism evidence="3 4">
    <name type="scientific">Nonomuraea rosea</name>
    <dbReference type="NCBI Taxonomy" id="638574"/>
    <lineage>
        <taxon>Bacteria</taxon>
        <taxon>Bacillati</taxon>
        <taxon>Actinomycetota</taxon>
        <taxon>Actinomycetes</taxon>
        <taxon>Streptosporangiales</taxon>
        <taxon>Streptosporangiaceae</taxon>
        <taxon>Nonomuraea</taxon>
    </lineage>
</organism>
<sequence length="178" mass="18019">MRLITSALVVVVMAVAAGCARPDVNPTATRPQNDGANADVQKVLHLRNVFLLSGADPASPAPEQALYAVLINQGGKPARLDRVTVDGGGAVQLAGPIELPPGHPVGTGEKPIGTVTGVRRDTVPMTFTFSGLAPVRLNVPVKSRMGPYAGLTPGPAEAPAPSSTAGAQPTVTPSAHGE</sequence>
<evidence type="ECO:0000256" key="1">
    <source>
        <dbReference type="SAM" id="MobiDB-lite"/>
    </source>
</evidence>
<feature type="region of interest" description="Disordered" evidence="1">
    <location>
        <begin position="150"/>
        <end position="178"/>
    </location>
</feature>
<feature type="chain" id="PRO_5047279522" description="Copper chaperone PCu(A)C" evidence="2">
    <location>
        <begin position="23"/>
        <end position="178"/>
    </location>
</feature>
<evidence type="ECO:0000313" key="4">
    <source>
        <dbReference type="Proteomes" id="UP001500630"/>
    </source>
</evidence>
<feature type="signal peptide" evidence="2">
    <location>
        <begin position="1"/>
        <end position="22"/>
    </location>
</feature>
<dbReference type="Proteomes" id="UP001500630">
    <property type="component" value="Unassembled WGS sequence"/>
</dbReference>
<proteinExistence type="predicted"/>
<keyword evidence="4" id="KW-1185">Reference proteome</keyword>
<dbReference type="EMBL" id="BAABDQ010000011">
    <property type="protein sequence ID" value="GAA3565331.1"/>
    <property type="molecule type" value="Genomic_DNA"/>
</dbReference>
<keyword evidence="2" id="KW-0732">Signal</keyword>
<comment type="caution">
    <text evidence="3">The sequence shown here is derived from an EMBL/GenBank/DDBJ whole genome shotgun (WGS) entry which is preliminary data.</text>
</comment>
<protein>
    <recommendedName>
        <fullName evidence="5">Copper chaperone PCu(A)C</fullName>
    </recommendedName>
</protein>
<evidence type="ECO:0008006" key="5">
    <source>
        <dbReference type="Google" id="ProtNLM"/>
    </source>
</evidence>
<dbReference type="PROSITE" id="PS51257">
    <property type="entry name" value="PROKAR_LIPOPROTEIN"/>
    <property type="match status" value="1"/>
</dbReference>
<evidence type="ECO:0000313" key="3">
    <source>
        <dbReference type="EMBL" id="GAA3565331.1"/>
    </source>
</evidence>